<dbReference type="AlphaFoldDB" id="A0A7M1USP1"/>
<dbReference type="GO" id="GO:0016020">
    <property type="term" value="C:membrane"/>
    <property type="evidence" value="ECO:0007669"/>
    <property type="project" value="TreeGrafter"/>
</dbReference>
<feature type="domain" description="Glycosyl transferase family 1" evidence="1">
    <location>
        <begin position="187"/>
        <end position="351"/>
    </location>
</feature>
<dbReference type="Pfam" id="PF13439">
    <property type="entry name" value="Glyco_transf_4"/>
    <property type="match status" value="1"/>
</dbReference>
<dbReference type="KEGG" id="tcs:IMZ38_00630"/>
<dbReference type="GO" id="GO:0006487">
    <property type="term" value="P:protein N-linked glycosylation"/>
    <property type="evidence" value="ECO:0007669"/>
    <property type="project" value="TreeGrafter"/>
</dbReference>
<sequence>MSGKILILHASLNVLGGGELLVLRLSQALIEQGFDVEIWTQTPVEDEKIKDLYGNVIPTRLSVRKNRLAQLIEKMSRGRFERLRRLLFYLKEIDEAMSEADLVIDTQSNVPSGADVSYIHYPAVLPPRDKAGLQWDAYNGLVNLVAKRLSKHTGRVIANSTWTACMVYKAYNVVPDIIYPPVDVEYFREVSGNAEREKLVVTVSRIVYEKNLDKILVEVAKQLPDYEFVIAGTTTEGSASVFEKLKALRDELKLTNVEFKPDIPRYELRELLGRAMFYLHPPFPEHFGISVVEAMSAGAIPIVYKDGGAWYDVVSKVSSMLGYSSISEVPSIIKSIEDDKELYSKLKEKGIENSIIFSYDNFRKSIVDKVNYILRVKKLAQEL</sequence>
<name>A0A7M1USP1_9CREN</name>
<keyword evidence="4" id="KW-1185">Reference proteome</keyword>
<evidence type="ECO:0000313" key="3">
    <source>
        <dbReference type="EMBL" id="QOR94493.1"/>
    </source>
</evidence>
<keyword evidence="3" id="KW-0808">Transferase</keyword>
<dbReference type="Gene3D" id="3.40.50.2000">
    <property type="entry name" value="Glycogen Phosphorylase B"/>
    <property type="match status" value="2"/>
</dbReference>
<dbReference type="Pfam" id="PF00534">
    <property type="entry name" value="Glycos_transf_1"/>
    <property type="match status" value="1"/>
</dbReference>
<dbReference type="Proteomes" id="UP000593766">
    <property type="component" value="Chromosome"/>
</dbReference>
<evidence type="ECO:0000313" key="4">
    <source>
        <dbReference type="Proteomes" id="UP000593766"/>
    </source>
</evidence>
<organism evidence="3 4">
    <name type="scientific">Thermosphaera chiliense</name>
    <dbReference type="NCBI Taxonomy" id="3402707"/>
    <lineage>
        <taxon>Archaea</taxon>
        <taxon>Thermoproteota</taxon>
        <taxon>Thermoprotei</taxon>
        <taxon>Desulfurococcales</taxon>
        <taxon>Desulfurococcaceae</taxon>
        <taxon>Thermosphaera</taxon>
    </lineage>
</organism>
<dbReference type="OrthoDB" id="132546at2157"/>
<dbReference type="EMBL" id="CP063144">
    <property type="protein sequence ID" value="QOR94493.1"/>
    <property type="molecule type" value="Genomic_DNA"/>
</dbReference>
<protein>
    <submittedName>
        <fullName evidence="3">Glycosyltransferase</fullName>
    </submittedName>
</protein>
<dbReference type="InterPro" id="IPR028098">
    <property type="entry name" value="Glyco_trans_4-like_N"/>
</dbReference>
<gene>
    <name evidence="3" type="ORF">IMZ38_00630</name>
</gene>
<feature type="domain" description="Glycosyltransferase subfamily 4-like N-terminal" evidence="2">
    <location>
        <begin position="16"/>
        <end position="185"/>
    </location>
</feature>
<dbReference type="GO" id="GO:0004377">
    <property type="term" value="F:GDP-Man:Man(3)GlcNAc(2)-PP-Dol alpha-1,2-mannosyltransferase activity"/>
    <property type="evidence" value="ECO:0007669"/>
    <property type="project" value="InterPro"/>
</dbReference>
<dbReference type="GeneID" id="59453878"/>
<dbReference type="InterPro" id="IPR038013">
    <property type="entry name" value="ALG11"/>
</dbReference>
<reference evidence="3 4" key="1">
    <citation type="submission" date="2020-10" db="EMBL/GenBank/DDBJ databases">
        <title>Complete genome sequence of Thermosphaera aggregans strain 3507.</title>
        <authorList>
            <person name="Zayulina K.S."/>
            <person name="Elcheninov A.G."/>
            <person name="Toshchakov S.V."/>
            <person name="Kublanov I.V."/>
            <person name="Kochetkova T.V."/>
        </authorList>
    </citation>
    <scope>NUCLEOTIDE SEQUENCE [LARGE SCALE GENOMIC DNA]</scope>
    <source>
        <strain evidence="3 4">3507</strain>
    </source>
</reference>
<dbReference type="InterPro" id="IPR001296">
    <property type="entry name" value="Glyco_trans_1"/>
</dbReference>
<accession>A0A7M1USP1</accession>
<dbReference type="PANTHER" id="PTHR45919:SF1">
    <property type="entry name" value="GDP-MAN:MAN(3)GLCNAC(2)-PP-DOL ALPHA-1,2-MANNOSYLTRANSFERASE"/>
    <property type="match status" value="1"/>
</dbReference>
<proteinExistence type="predicted"/>
<dbReference type="RefSeq" id="WP_193436290.1">
    <property type="nucleotide sequence ID" value="NZ_CP063144.1"/>
</dbReference>
<dbReference type="SUPFAM" id="SSF53756">
    <property type="entry name" value="UDP-Glycosyltransferase/glycogen phosphorylase"/>
    <property type="match status" value="1"/>
</dbReference>
<dbReference type="PANTHER" id="PTHR45919">
    <property type="entry name" value="GDP-MAN:MAN(3)GLCNAC(2)-PP-DOL ALPHA-1,2-MANNOSYLTRANSFERASE"/>
    <property type="match status" value="1"/>
</dbReference>
<evidence type="ECO:0000259" key="1">
    <source>
        <dbReference type="Pfam" id="PF00534"/>
    </source>
</evidence>
<evidence type="ECO:0000259" key="2">
    <source>
        <dbReference type="Pfam" id="PF13439"/>
    </source>
</evidence>